<dbReference type="PROSITE" id="PS00501">
    <property type="entry name" value="SPASE_I_1"/>
    <property type="match status" value="1"/>
</dbReference>
<dbReference type="InterPro" id="IPR036286">
    <property type="entry name" value="LexA/Signal_pep-like_sf"/>
</dbReference>
<comment type="subcellular location">
    <subcellularLocation>
        <location evidence="2">Cell membrane</location>
        <topology evidence="2">Single-pass type II membrane protein</topology>
    </subcellularLocation>
    <subcellularLocation>
        <location evidence="9">Membrane</location>
        <topology evidence="9">Single-pass type II membrane protein</topology>
    </subcellularLocation>
</comment>
<evidence type="ECO:0000256" key="3">
    <source>
        <dbReference type="ARBA" id="ARBA00009370"/>
    </source>
</evidence>
<evidence type="ECO:0000256" key="8">
    <source>
        <dbReference type="RuleBase" id="RU003993"/>
    </source>
</evidence>
<evidence type="ECO:0000256" key="4">
    <source>
        <dbReference type="ARBA" id="ARBA00013208"/>
    </source>
</evidence>
<keyword evidence="5 8" id="KW-0645">Protease</keyword>
<evidence type="ECO:0000313" key="11">
    <source>
        <dbReference type="EMBL" id="QIK50777.1"/>
    </source>
</evidence>
<evidence type="ECO:0000256" key="9">
    <source>
        <dbReference type="RuleBase" id="RU362042"/>
    </source>
</evidence>
<keyword evidence="8" id="KW-1133">Transmembrane helix</keyword>
<dbReference type="SUPFAM" id="SSF51306">
    <property type="entry name" value="LexA/Signal peptidase"/>
    <property type="match status" value="1"/>
</dbReference>
<dbReference type="PROSITE" id="PS00761">
    <property type="entry name" value="SPASE_I_3"/>
    <property type="match status" value="1"/>
</dbReference>
<dbReference type="GO" id="GO:0006465">
    <property type="term" value="P:signal peptide processing"/>
    <property type="evidence" value="ECO:0007669"/>
    <property type="project" value="InterPro"/>
</dbReference>
<dbReference type="CDD" id="cd06530">
    <property type="entry name" value="S26_SPase_I"/>
    <property type="match status" value="1"/>
</dbReference>
<dbReference type="KEGG" id="jpo:G7058_01075"/>
<dbReference type="InterPro" id="IPR019758">
    <property type="entry name" value="Pept_S26A_signal_pept_1_CS"/>
</dbReference>
<dbReference type="NCBIfam" id="TIGR02227">
    <property type="entry name" value="sigpep_I_bact"/>
    <property type="match status" value="1"/>
</dbReference>
<evidence type="ECO:0000256" key="1">
    <source>
        <dbReference type="ARBA" id="ARBA00000677"/>
    </source>
</evidence>
<comment type="catalytic activity">
    <reaction evidence="1 8">
        <text>Cleavage of hydrophobic, N-terminal signal or leader sequences from secreted and periplasmic proteins.</text>
        <dbReference type="EC" id="3.4.21.89"/>
    </reaction>
</comment>
<dbReference type="GeneID" id="94551848"/>
<evidence type="ECO:0000313" key="12">
    <source>
        <dbReference type="Proteomes" id="UP000501830"/>
    </source>
</evidence>
<organism evidence="11 12">
    <name type="scientific">Jeotgalibaca porci</name>
    <dbReference type="NCBI Taxonomy" id="1868793"/>
    <lineage>
        <taxon>Bacteria</taxon>
        <taxon>Bacillati</taxon>
        <taxon>Bacillota</taxon>
        <taxon>Bacilli</taxon>
        <taxon>Lactobacillales</taxon>
        <taxon>Carnobacteriaceae</taxon>
        <taxon>Jeotgalibaca</taxon>
    </lineage>
</organism>
<dbReference type="GO" id="GO:0005886">
    <property type="term" value="C:plasma membrane"/>
    <property type="evidence" value="ECO:0007669"/>
    <property type="project" value="UniProtKB-SubCell"/>
</dbReference>
<evidence type="ECO:0000259" key="10">
    <source>
        <dbReference type="Pfam" id="PF10502"/>
    </source>
</evidence>
<dbReference type="InterPro" id="IPR019533">
    <property type="entry name" value="Peptidase_S26"/>
</dbReference>
<gene>
    <name evidence="11" type="primary">lepB</name>
    <name evidence="11" type="ORF">G7058_01075</name>
</gene>
<evidence type="ECO:0000256" key="6">
    <source>
        <dbReference type="ARBA" id="ARBA00022801"/>
    </source>
</evidence>
<feature type="active site" evidence="7">
    <location>
        <position position="50"/>
    </location>
</feature>
<dbReference type="PROSITE" id="PS00760">
    <property type="entry name" value="SPASE_I_2"/>
    <property type="match status" value="1"/>
</dbReference>
<dbReference type="Pfam" id="PF10502">
    <property type="entry name" value="Peptidase_S26"/>
    <property type="match status" value="1"/>
</dbReference>
<sequence length="201" mass="22836">MNNNQYKSRNKGSNFIKEVISILLSVVVAYVLFILIRTFLFFPFEVVGNSMVPTLESGDRLILNRLGELDRFDVVVFPAPDTDTDSDNEEYVKRIIGIPGDEITYYKDDLFINGQLVEEHYLEPLKTADSESQVTNDFSLLDIPGSTSAVVPPESYFVLGDNRQVSKDSRMFGFVPEDEIEGTSSLRIWPFDKIGFLEKNE</sequence>
<evidence type="ECO:0000256" key="2">
    <source>
        <dbReference type="ARBA" id="ARBA00004401"/>
    </source>
</evidence>
<keyword evidence="6 8" id="KW-0378">Hydrolase</keyword>
<reference evidence="11 12" key="1">
    <citation type="journal article" date="2017" name="Int. J. Syst. Evol. Microbiol.">
        <title>Jeotgalibaca porci sp. nov. and Jeotgalibaca arthritidis sp. nov., isolated from pigs, and emended description of the genus Jeotgalibaca.</title>
        <authorList>
            <person name="Zamora L."/>
            <person name="Perez-Sancho M."/>
            <person name="Dominguez L."/>
            <person name="Fernandez-Garayzabal J.F."/>
            <person name="Vela A.I."/>
        </authorList>
    </citation>
    <scope>NUCLEOTIDE SEQUENCE [LARGE SCALE GENOMIC DNA]</scope>
    <source>
        <strain evidence="11 12">CCUG 69148</strain>
    </source>
</reference>
<dbReference type="EC" id="3.4.21.89" evidence="4 8"/>
<keyword evidence="8" id="KW-0472">Membrane</keyword>
<dbReference type="PANTHER" id="PTHR43390:SF1">
    <property type="entry name" value="CHLOROPLAST PROCESSING PEPTIDASE"/>
    <property type="match status" value="1"/>
</dbReference>
<dbReference type="RefSeq" id="WP_166061814.1">
    <property type="nucleotide sequence ID" value="NZ_CP049889.1"/>
</dbReference>
<dbReference type="AlphaFoldDB" id="A0A6G7WEY5"/>
<dbReference type="GO" id="GO:0009003">
    <property type="term" value="F:signal peptidase activity"/>
    <property type="evidence" value="ECO:0007669"/>
    <property type="project" value="UniProtKB-EC"/>
</dbReference>
<dbReference type="PANTHER" id="PTHR43390">
    <property type="entry name" value="SIGNAL PEPTIDASE I"/>
    <property type="match status" value="1"/>
</dbReference>
<keyword evidence="8" id="KW-0812">Transmembrane</keyword>
<dbReference type="Proteomes" id="UP000501830">
    <property type="component" value="Chromosome"/>
</dbReference>
<dbReference type="InterPro" id="IPR000223">
    <property type="entry name" value="Pept_S26A_signal_pept_1"/>
</dbReference>
<dbReference type="InterPro" id="IPR019756">
    <property type="entry name" value="Pept_S26A_signal_pept_1_Ser-AS"/>
</dbReference>
<evidence type="ECO:0000256" key="7">
    <source>
        <dbReference type="PIRSR" id="PIRSR600223-1"/>
    </source>
</evidence>
<feature type="transmembrane region" description="Helical" evidence="8">
    <location>
        <begin position="20"/>
        <end position="42"/>
    </location>
</feature>
<keyword evidence="12" id="KW-1185">Reference proteome</keyword>
<feature type="domain" description="Peptidase S26" evidence="10">
    <location>
        <begin position="21"/>
        <end position="189"/>
    </location>
</feature>
<name>A0A6G7WEY5_9LACT</name>
<dbReference type="EMBL" id="CP049889">
    <property type="protein sequence ID" value="QIK50777.1"/>
    <property type="molecule type" value="Genomic_DNA"/>
</dbReference>
<proteinExistence type="inferred from homology"/>
<comment type="similarity">
    <text evidence="3 9">Belongs to the peptidase S26 family.</text>
</comment>
<dbReference type="Gene3D" id="2.10.109.10">
    <property type="entry name" value="Umud Fragment, subunit A"/>
    <property type="match status" value="1"/>
</dbReference>
<dbReference type="GO" id="GO:0004252">
    <property type="term" value="F:serine-type endopeptidase activity"/>
    <property type="evidence" value="ECO:0007669"/>
    <property type="project" value="InterPro"/>
</dbReference>
<dbReference type="InterPro" id="IPR019757">
    <property type="entry name" value="Pept_S26A_signal_pept_1_Lys-AS"/>
</dbReference>
<protein>
    <recommendedName>
        <fullName evidence="4 8">Signal peptidase I</fullName>
        <ecNumber evidence="4 8">3.4.21.89</ecNumber>
    </recommendedName>
</protein>
<accession>A0A6G7WEY5</accession>
<evidence type="ECO:0000256" key="5">
    <source>
        <dbReference type="ARBA" id="ARBA00022670"/>
    </source>
</evidence>
<feature type="active site" evidence="7">
    <location>
        <position position="93"/>
    </location>
</feature>
<dbReference type="PRINTS" id="PR00727">
    <property type="entry name" value="LEADERPTASE"/>
</dbReference>